<sequence>MTRTIRSSPSTTGPDGEGLPRYFSKNGHPDQDPNKVKKDGHGRGNWGREGEEVDDLEDEFNFHHARRRSNSISAQQRLFEERYQYNEEDVFDEEDEQ</sequence>
<organism evidence="3 4">
    <name type="scientific">Trichomonascus ciferrii</name>
    <dbReference type="NCBI Taxonomy" id="44093"/>
    <lineage>
        <taxon>Eukaryota</taxon>
        <taxon>Fungi</taxon>
        <taxon>Dikarya</taxon>
        <taxon>Ascomycota</taxon>
        <taxon>Saccharomycotina</taxon>
        <taxon>Dipodascomycetes</taxon>
        <taxon>Dipodascales</taxon>
        <taxon>Trichomonascaceae</taxon>
        <taxon>Trichomonascus</taxon>
        <taxon>Trichomonascus ciferrii complex</taxon>
    </lineage>
</organism>
<reference evidence="3" key="1">
    <citation type="journal article" date="2019" name="G3 (Bethesda)">
        <title>Genome Assemblies of Two Rare Opportunistic Yeast Pathogens: Diutina rugosa (syn. Candida rugosa) and Trichomonascus ciferrii (syn. Candida ciferrii).</title>
        <authorList>
            <person name="Mixao V."/>
            <person name="Saus E."/>
            <person name="Hansen A.P."/>
            <person name="Lass-Florl C."/>
            <person name="Gabaldon T."/>
        </authorList>
    </citation>
    <scope>NUCLEOTIDE SEQUENCE</scope>
    <source>
        <strain evidence="3">CBS 4856</strain>
    </source>
</reference>
<dbReference type="Pfam" id="PF04774">
    <property type="entry name" value="HABP4_PAI-RBP1"/>
    <property type="match status" value="1"/>
</dbReference>
<evidence type="ECO:0000313" key="3">
    <source>
        <dbReference type="EMBL" id="KAA8915238.1"/>
    </source>
</evidence>
<proteinExistence type="predicted"/>
<accession>A0A642V5F3</accession>
<evidence type="ECO:0000313" key="4">
    <source>
        <dbReference type="Proteomes" id="UP000761534"/>
    </source>
</evidence>
<evidence type="ECO:0000256" key="1">
    <source>
        <dbReference type="SAM" id="MobiDB-lite"/>
    </source>
</evidence>
<feature type="compositionally biased region" description="Basic and acidic residues" evidence="1">
    <location>
        <begin position="27"/>
        <end position="50"/>
    </location>
</feature>
<protein>
    <recommendedName>
        <fullName evidence="2">Hyaluronan/mRNA-binding protein domain-containing protein</fullName>
    </recommendedName>
</protein>
<feature type="domain" description="Hyaluronan/mRNA-binding protein" evidence="2">
    <location>
        <begin position="34"/>
        <end position="93"/>
    </location>
</feature>
<dbReference type="EMBL" id="SWFS01000179">
    <property type="protein sequence ID" value="KAA8915238.1"/>
    <property type="molecule type" value="Genomic_DNA"/>
</dbReference>
<feature type="compositionally biased region" description="Polar residues" evidence="1">
    <location>
        <begin position="1"/>
        <end position="13"/>
    </location>
</feature>
<name>A0A642V5F3_9ASCO</name>
<dbReference type="InterPro" id="IPR006861">
    <property type="entry name" value="HABP4_PAIRBP1-bd"/>
</dbReference>
<dbReference type="Proteomes" id="UP000761534">
    <property type="component" value="Unassembled WGS sequence"/>
</dbReference>
<dbReference type="VEuPathDB" id="FungiDB:TRICI_002595"/>
<comment type="caution">
    <text evidence="3">The sequence shown here is derived from an EMBL/GenBank/DDBJ whole genome shotgun (WGS) entry which is preliminary data.</text>
</comment>
<dbReference type="AlphaFoldDB" id="A0A642V5F3"/>
<gene>
    <name evidence="3" type="ORF">TRICI_002595</name>
</gene>
<evidence type="ECO:0000259" key="2">
    <source>
        <dbReference type="Pfam" id="PF04774"/>
    </source>
</evidence>
<keyword evidence="4" id="KW-1185">Reference proteome</keyword>
<feature type="region of interest" description="Disordered" evidence="1">
    <location>
        <begin position="1"/>
        <end position="52"/>
    </location>
</feature>
<dbReference type="OrthoDB" id="2122308at2759"/>